<dbReference type="Gene3D" id="1.10.1740.10">
    <property type="match status" value="1"/>
</dbReference>
<reference evidence="8 9" key="1">
    <citation type="submission" date="2015-08" db="EMBL/GenBank/DDBJ databases">
        <authorList>
            <person name="Babu N.S."/>
            <person name="Beckwith C.J."/>
            <person name="Beseler K.G."/>
            <person name="Brison A."/>
            <person name="Carone J.V."/>
            <person name="Caskin T.P."/>
            <person name="Diamond M."/>
            <person name="Durham M.E."/>
            <person name="Foxe J.M."/>
            <person name="Go M."/>
            <person name="Henderson B.A."/>
            <person name="Jones I.B."/>
            <person name="McGettigan J.A."/>
            <person name="Micheletti S.J."/>
            <person name="Nasrallah M.E."/>
            <person name="Ortiz D."/>
            <person name="Piller C.R."/>
            <person name="Privatt S.R."/>
            <person name="Schneider S.L."/>
            <person name="Sharp S."/>
            <person name="Smith T.C."/>
            <person name="Stanton J.D."/>
            <person name="Ullery H.E."/>
            <person name="Wilson R.J."/>
            <person name="Serrano M.G."/>
            <person name="Buck G."/>
            <person name="Lee V."/>
            <person name="Wang Y."/>
            <person name="Carvalho R."/>
            <person name="Voegtly L."/>
            <person name="Shi R."/>
            <person name="Duckworth R."/>
            <person name="Johnson A."/>
            <person name="Loviza R."/>
            <person name="Walstead R."/>
            <person name="Shah Z."/>
            <person name="Kiflezghi M."/>
            <person name="Wade K."/>
            <person name="Ball S.L."/>
            <person name="Bradley K.W."/>
            <person name="Asai D.J."/>
            <person name="Bowman C.A."/>
            <person name="Russell D.A."/>
            <person name="Pope W.H."/>
            <person name="Jacobs-Sera D."/>
            <person name="Hendrix R.W."/>
            <person name="Hatfull G.F."/>
        </authorList>
    </citation>
    <scope>NUCLEOTIDE SEQUENCE [LARGE SCALE GENOMIC DNA]</scope>
    <source>
        <strain evidence="8 9">DSM 27648</strain>
    </source>
</reference>
<sequence>MAVCRSESASASAPASHTGLATDMFREHGRYAFRLLRRLGVEEADVDDVLQEVFVVVHRKLPDFDPRGSRRAWLYGICIRLAADYRRRQRKRRELRVDQVDEPIDPSAATPLELLEARKTCAVLDGMLSELPDQKREVFVLHVIEDLPMAEVAEVLGCPLHTAYTRYYAARKLFEAAARRARAQMSLP</sequence>
<dbReference type="GO" id="GO:0006352">
    <property type="term" value="P:DNA-templated transcription initiation"/>
    <property type="evidence" value="ECO:0007669"/>
    <property type="project" value="InterPro"/>
</dbReference>
<evidence type="ECO:0000256" key="1">
    <source>
        <dbReference type="ARBA" id="ARBA00010641"/>
    </source>
</evidence>
<keyword evidence="3" id="KW-0731">Sigma factor</keyword>
<feature type="domain" description="RNA polymerase sigma-70 region 2" evidence="6">
    <location>
        <begin position="24"/>
        <end position="91"/>
    </location>
</feature>
<evidence type="ECO:0000259" key="6">
    <source>
        <dbReference type="Pfam" id="PF04542"/>
    </source>
</evidence>
<dbReference type="SUPFAM" id="SSF88659">
    <property type="entry name" value="Sigma3 and sigma4 domains of RNA polymerase sigma factors"/>
    <property type="match status" value="1"/>
</dbReference>
<dbReference type="Proteomes" id="UP000064967">
    <property type="component" value="Chromosome"/>
</dbReference>
<dbReference type="STRING" id="1391654.AKJ09_06914"/>
<protein>
    <submittedName>
        <fullName evidence="8">RNA polymerase sigma factor RpoE</fullName>
    </submittedName>
</protein>
<dbReference type="InterPro" id="IPR036388">
    <property type="entry name" value="WH-like_DNA-bd_sf"/>
</dbReference>
<comment type="similarity">
    <text evidence="1">Belongs to the sigma-70 factor family. ECF subfamily.</text>
</comment>
<keyword evidence="4" id="KW-0238">DNA-binding</keyword>
<organism evidence="8 9">
    <name type="scientific">Labilithrix luteola</name>
    <dbReference type="NCBI Taxonomy" id="1391654"/>
    <lineage>
        <taxon>Bacteria</taxon>
        <taxon>Pseudomonadati</taxon>
        <taxon>Myxococcota</taxon>
        <taxon>Polyangia</taxon>
        <taxon>Polyangiales</taxon>
        <taxon>Labilitrichaceae</taxon>
        <taxon>Labilithrix</taxon>
    </lineage>
</organism>
<dbReference type="InterPro" id="IPR013249">
    <property type="entry name" value="RNA_pol_sigma70_r4_t2"/>
</dbReference>
<keyword evidence="5" id="KW-0804">Transcription</keyword>
<dbReference type="Pfam" id="PF04542">
    <property type="entry name" value="Sigma70_r2"/>
    <property type="match status" value="1"/>
</dbReference>
<dbReference type="GO" id="GO:0016987">
    <property type="term" value="F:sigma factor activity"/>
    <property type="evidence" value="ECO:0007669"/>
    <property type="project" value="UniProtKB-KW"/>
</dbReference>
<accession>A0A0K1Q354</accession>
<evidence type="ECO:0000256" key="5">
    <source>
        <dbReference type="ARBA" id="ARBA00023163"/>
    </source>
</evidence>
<dbReference type="AlphaFoldDB" id="A0A0K1Q354"/>
<dbReference type="InterPro" id="IPR014284">
    <property type="entry name" value="RNA_pol_sigma-70_dom"/>
</dbReference>
<dbReference type="KEGG" id="llu:AKJ09_06914"/>
<proteinExistence type="inferred from homology"/>
<dbReference type="PANTHER" id="PTHR43133:SF8">
    <property type="entry name" value="RNA POLYMERASE SIGMA FACTOR HI_1459-RELATED"/>
    <property type="match status" value="1"/>
</dbReference>
<dbReference type="NCBIfam" id="TIGR02937">
    <property type="entry name" value="sigma70-ECF"/>
    <property type="match status" value="1"/>
</dbReference>
<keyword evidence="9" id="KW-1185">Reference proteome</keyword>
<evidence type="ECO:0000256" key="4">
    <source>
        <dbReference type="ARBA" id="ARBA00023125"/>
    </source>
</evidence>
<dbReference type="GO" id="GO:0003677">
    <property type="term" value="F:DNA binding"/>
    <property type="evidence" value="ECO:0007669"/>
    <property type="project" value="UniProtKB-KW"/>
</dbReference>
<dbReference type="EMBL" id="CP012333">
    <property type="protein sequence ID" value="AKV00251.1"/>
    <property type="molecule type" value="Genomic_DNA"/>
</dbReference>
<feature type="domain" description="RNA polymerase sigma factor 70 region 4 type 2" evidence="7">
    <location>
        <begin position="124"/>
        <end position="172"/>
    </location>
</feature>
<evidence type="ECO:0000313" key="8">
    <source>
        <dbReference type="EMBL" id="AKV00251.1"/>
    </source>
</evidence>
<name>A0A0K1Q354_9BACT</name>
<evidence type="ECO:0000256" key="2">
    <source>
        <dbReference type="ARBA" id="ARBA00023015"/>
    </source>
</evidence>
<dbReference type="SUPFAM" id="SSF88946">
    <property type="entry name" value="Sigma2 domain of RNA polymerase sigma factors"/>
    <property type="match status" value="1"/>
</dbReference>
<dbReference type="Gene3D" id="1.10.10.10">
    <property type="entry name" value="Winged helix-like DNA-binding domain superfamily/Winged helix DNA-binding domain"/>
    <property type="match status" value="1"/>
</dbReference>
<dbReference type="PANTHER" id="PTHR43133">
    <property type="entry name" value="RNA POLYMERASE ECF-TYPE SIGMA FACTO"/>
    <property type="match status" value="1"/>
</dbReference>
<dbReference type="Pfam" id="PF08281">
    <property type="entry name" value="Sigma70_r4_2"/>
    <property type="match status" value="1"/>
</dbReference>
<gene>
    <name evidence="8" type="ORF">AKJ09_06914</name>
</gene>
<dbReference type="InterPro" id="IPR007627">
    <property type="entry name" value="RNA_pol_sigma70_r2"/>
</dbReference>
<evidence type="ECO:0000256" key="3">
    <source>
        <dbReference type="ARBA" id="ARBA00023082"/>
    </source>
</evidence>
<dbReference type="InterPro" id="IPR013324">
    <property type="entry name" value="RNA_pol_sigma_r3/r4-like"/>
</dbReference>
<dbReference type="InterPro" id="IPR039425">
    <property type="entry name" value="RNA_pol_sigma-70-like"/>
</dbReference>
<keyword evidence="2" id="KW-0805">Transcription regulation</keyword>
<dbReference type="InterPro" id="IPR013325">
    <property type="entry name" value="RNA_pol_sigma_r2"/>
</dbReference>
<evidence type="ECO:0000259" key="7">
    <source>
        <dbReference type="Pfam" id="PF08281"/>
    </source>
</evidence>
<evidence type="ECO:0000313" key="9">
    <source>
        <dbReference type="Proteomes" id="UP000064967"/>
    </source>
</evidence>